<comment type="similarity">
    <text evidence="1">Belongs to the isochorismatase family.</text>
</comment>
<evidence type="ECO:0000313" key="3">
    <source>
        <dbReference type="EMBL" id="KAK1923788.1"/>
    </source>
</evidence>
<reference evidence="3" key="1">
    <citation type="submission" date="2023-02" db="EMBL/GenBank/DDBJ databases">
        <title>Identification and recombinant expression of a fungal hydrolase from Papiliotrema laurentii that hydrolyzes apple cutin and clears colloidal polyester polyurethane.</title>
        <authorList>
            <consortium name="DOE Joint Genome Institute"/>
            <person name="Roman V.A."/>
            <person name="Bojanowski C."/>
            <person name="Crable B.R."/>
            <person name="Wagner D.N."/>
            <person name="Hung C.S."/>
            <person name="Nadeau L.J."/>
            <person name="Schratz L."/>
            <person name="Haridas S."/>
            <person name="Pangilinan J."/>
            <person name="Lipzen A."/>
            <person name="Na H."/>
            <person name="Yan M."/>
            <person name="Ng V."/>
            <person name="Grigoriev I.V."/>
            <person name="Spatafora J.W."/>
            <person name="Barlow D."/>
            <person name="Biffinger J."/>
            <person name="Kelley-Loughnane N."/>
            <person name="Varaljay V.A."/>
            <person name="Crookes-Goodson W.J."/>
        </authorList>
    </citation>
    <scope>NUCLEOTIDE SEQUENCE</scope>
    <source>
        <strain evidence="3">5307AH</strain>
    </source>
</reference>
<dbReference type="Proteomes" id="UP001182556">
    <property type="component" value="Unassembled WGS sequence"/>
</dbReference>
<evidence type="ECO:0000256" key="1">
    <source>
        <dbReference type="ARBA" id="ARBA00006336"/>
    </source>
</evidence>
<dbReference type="InterPro" id="IPR000868">
    <property type="entry name" value="Isochorismatase-like_dom"/>
</dbReference>
<keyword evidence="3" id="KW-0378">Hydrolase</keyword>
<evidence type="ECO:0000313" key="4">
    <source>
        <dbReference type="Proteomes" id="UP001182556"/>
    </source>
</evidence>
<evidence type="ECO:0000259" key="2">
    <source>
        <dbReference type="Pfam" id="PF00857"/>
    </source>
</evidence>
<dbReference type="InterPro" id="IPR050993">
    <property type="entry name" value="Isochorismatase_domain"/>
</dbReference>
<feature type="domain" description="Isochorismatase-like" evidence="2">
    <location>
        <begin position="8"/>
        <end position="160"/>
    </location>
</feature>
<dbReference type="PANTHER" id="PTHR14119:SF3">
    <property type="entry name" value="ISOCHORISMATASE DOMAIN-CONTAINING PROTEIN 2"/>
    <property type="match status" value="1"/>
</dbReference>
<organism evidence="3 4">
    <name type="scientific">Papiliotrema laurentii</name>
    <name type="common">Cryptococcus laurentii</name>
    <dbReference type="NCBI Taxonomy" id="5418"/>
    <lineage>
        <taxon>Eukaryota</taxon>
        <taxon>Fungi</taxon>
        <taxon>Dikarya</taxon>
        <taxon>Basidiomycota</taxon>
        <taxon>Agaricomycotina</taxon>
        <taxon>Tremellomycetes</taxon>
        <taxon>Tremellales</taxon>
        <taxon>Rhynchogastremaceae</taxon>
        <taxon>Papiliotrema</taxon>
    </lineage>
</organism>
<name>A0AAD9FQ26_PAPLA</name>
<keyword evidence="4" id="KW-1185">Reference proteome</keyword>
<dbReference type="Gene3D" id="3.40.50.850">
    <property type="entry name" value="Isochorismatase-like"/>
    <property type="match status" value="1"/>
</dbReference>
<dbReference type="Pfam" id="PF00857">
    <property type="entry name" value="Isochorismatase"/>
    <property type="match status" value="1"/>
</dbReference>
<dbReference type="SUPFAM" id="SSF52499">
    <property type="entry name" value="Isochorismatase-like hydrolases"/>
    <property type="match status" value="1"/>
</dbReference>
<sequence length="205" mass="21755">MPIRAKETVLLICDIQDRFRTAIWNFDAVVSTSRKMIKAAKLLDIPVVTTEQNPRALGATVGEVGLDALPKELNLGVFAKTKFSMHTPEIADILRSKNISSAIIVGIEAHVCVLQTALGLLESSIKPYVLADGVSSCNSQEINIALETIRHAGGVVSTSESILFQLVGDASEPNFKPMAGLVKEEKASTASALSALLGGPSRSSL</sequence>
<dbReference type="InterPro" id="IPR036380">
    <property type="entry name" value="Isochorismatase-like_sf"/>
</dbReference>
<dbReference type="AlphaFoldDB" id="A0AAD9FQ26"/>
<dbReference type="GO" id="GO:0016787">
    <property type="term" value="F:hydrolase activity"/>
    <property type="evidence" value="ECO:0007669"/>
    <property type="project" value="UniProtKB-KW"/>
</dbReference>
<dbReference type="PANTHER" id="PTHR14119">
    <property type="entry name" value="HYDROLASE"/>
    <property type="match status" value="1"/>
</dbReference>
<protein>
    <submittedName>
        <fullName evidence="3">Isochorismatase hydrolase</fullName>
    </submittedName>
</protein>
<gene>
    <name evidence="3" type="ORF">DB88DRAFT_492447</name>
</gene>
<accession>A0AAD9FQ26</accession>
<comment type="caution">
    <text evidence="3">The sequence shown here is derived from an EMBL/GenBank/DDBJ whole genome shotgun (WGS) entry which is preliminary data.</text>
</comment>
<dbReference type="EMBL" id="JAODAN010000006">
    <property type="protein sequence ID" value="KAK1923788.1"/>
    <property type="molecule type" value="Genomic_DNA"/>
</dbReference>
<proteinExistence type="inferred from homology"/>